<keyword evidence="2" id="KW-0472">Membrane</keyword>
<dbReference type="OrthoDB" id="5401332at2759"/>
<reference evidence="3 4" key="1">
    <citation type="submission" date="2017-10" db="EMBL/GenBank/DDBJ databases">
        <title>Comparative genomics in systemic dimorphic fungi from Ajellomycetaceae.</title>
        <authorList>
            <person name="Munoz J.F."/>
            <person name="Mcewen J.G."/>
            <person name="Clay O.K."/>
            <person name="Cuomo C.A."/>
        </authorList>
    </citation>
    <scope>NUCLEOTIDE SEQUENCE [LARGE SCALE GENOMIC DNA]</scope>
    <source>
        <strain evidence="3 4">UAMH7299</strain>
    </source>
</reference>
<feature type="region of interest" description="Disordered" evidence="1">
    <location>
        <begin position="240"/>
        <end position="338"/>
    </location>
</feature>
<sequence length="338" mass="36535">MDAPDVTLWRRNPLDSAKDTFSSWDKCMAKTYCKWPVIVGIIVGSLILIGILWCVIGCLCCGGGGRRDRSKYTEQPTSYDPNQNYGYAPSPAPPVYQPPSYAQFDVGRNGPGGAKPNNPDSLPAMPSWDNATTRRIEDTSPAAQDLEMNRLDPSTGQTMGTVSPRPTRGGYYEVPSQPTSPQYAPEGYRGTEPTTHFNRTPSPYAANPAVIGVAHSPGVALTNPTPYPVDTGATNMGFFPAPIAAPTHDTSRQYTRSPISPQPSYSPYPRNSQQPTPPPLQQQQQHSAYRPYSPSIPSSPPPPFSMAVGGDNHSPRASPPPTLLQAGRKPVGNSWRDV</sequence>
<comment type="caution">
    <text evidence="3">The sequence shown here is derived from an EMBL/GenBank/DDBJ whole genome shotgun (WGS) entry which is preliminary data.</text>
</comment>
<feature type="compositionally biased region" description="Low complexity" evidence="1">
    <location>
        <begin position="281"/>
        <end position="296"/>
    </location>
</feature>
<keyword evidence="2" id="KW-1133">Transmembrane helix</keyword>
<dbReference type="GO" id="GO:0005886">
    <property type="term" value="C:plasma membrane"/>
    <property type="evidence" value="ECO:0007669"/>
    <property type="project" value="TreeGrafter"/>
</dbReference>
<evidence type="ECO:0000313" key="4">
    <source>
        <dbReference type="Proteomes" id="UP000224634"/>
    </source>
</evidence>
<feature type="transmembrane region" description="Helical" evidence="2">
    <location>
        <begin position="38"/>
        <end position="61"/>
    </location>
</feature>
<dbReference type="Proteomes" id="UP000224634">
    <property type="component" value="Unassembled WGS sequence"/>
</dbReference>
<evidence type="ECO:0000256" key="1">
    <source>
        <dbReference type="SAM" id="MobiDB-lite"/>
    </source>
</evidence>
<accession>A0A2B7WF50</accession>
<dbReference type="InterPro" id="IPR037504">
    <property type="entry name" value="PSI_induc_2"/>
</dbReference>
<feature type="compositionally biased region" description="Polar residues" evidence="1">
    <location>
        <begin position="73"/>
        <end position="85"/>
    </location>
</feature>
<organism evidence="3 4">
    <name type="scientific">Polytolypa hystricis (strain UAMH7299)</name>
    <dbReference type="NCBI Taxonomy" id="1447883"/>
    <lineage>
        <taxon>Eukaryota</taxon>
        <taxon>Fungi</taxon>
        <taxon>Dikarya</taxon>
        <taxon>Ascomycota</taxon>
        <taxon>Pezizomycotina</taxon>
        <taxon>Eurotiomycetes</taxon>
        <taxon>Eurotiomycetidae</taxon>
        <taxon>Onygenales</taxon>
        <taxon>Onygenales incertae sedis</taxon>
        <taxon>Polytolypa</taxon>
    </lineage>
</organism>
<proteinExistence type="predicted"/>
<dbReference type="EMBL" id="PDNA01000499">
    <property type="protein sequence ID" value="PGG95131.1"/>
    <property type="molecule type" value="Genomic_DNA"/>
</dbReference>
<keyword evidence="4" id="KW-1185">Reference proteome</keyword>
<name>A0A2B7WF50_POLH7</name>
<dbReference type="PANTHER" id="PTHR40018">
    <property type="entry name" value="[PSI+] INDUCTION PROTEIN 2"/>
    <property type="match status" value="1"/>
</dbReference>
<keyword evidence="2" id="KW-0812">Transmembrane</keyword>
<dbReference type="PANTHER" id="PTHR40018:SF1">
    <property type="entry name" value="[PSI+] INDUCTION PROTEIN 2"/>
    <property type="match status" value="1"/>
</dbReference>
<dbReference type="GO" id="GO:0005935">
    <property type="term" value="C:cellular bud neck"/>
    <property type="evidence" value="ECO:0007669"/>
    <property type="project" value="TreeGrafter"/>
</dbReference>
<dbReference type="AlphaFoldDB" id="A0A2B7WF50"/>
<protein>
    <submittedName>
        <fullName evidence="3">Uncharacterized protein</fullName>
    </submittedName>
</protein>
<feature type="compositionally biased region" description="Polar residues" evidence="1">
    <location>
        <begin position="152"/>
        <end position="161"/>
    </location>
</feature>
<feature type="region of interest" description="Disordered" evidence="1">
    <location>
        <begin position="66"/>
        <end position="187"/>
    </location>
</feature>
<evidence type="ECO:0000313" key="3">
    <source>
        <dbReference type="EMBL" id="PGG95131.1"/>
    </source>
</evidence>
<gene>
    <name evidence="3" type="ORF">AJ80_10021</name>
</gene>
<dbReference type="STRING" id="1447883.A0A2B7WF50"/>
<evidence type="ECO:0000256" key="2">
    <source>
        <dbReference type="SAM" id="Phobius"/>
    </source>
</evidence>